<protein>
    <submittedName>
        <fullName evidence="2">Uncharacterized protein</fullName>
    </submittedName>
</protein>
<reference evidence="2" key="3">
    <citation type="journal article" date="2017" name="Nature">
        <title>Genome sequence of the progenitor of the wheat D genome Aegilops tauschii.</title>
        <authorList>
            <person name="Luo M.C."/>
            <person name="Gu Y.Q."/>
            <person name="Puiu D."/>
            <person name="Wang H."/>
            <person name="Twardziok S.O."/>
            <person name="Deal K.R."/>
            <person name="Huo N."/>
            <person name="Zhu T."/>
            <person name="Wang L."/>
            <person name="Wang Y."/>
            <person name="McGuire P.E."/>
            <person name="Liu S."/>
            <person name="Long H."/>
            <person name="Ramasamy R.K."/>
            <person name="Rodriguez J.C."/>
            <person name="Van S.L."/>
            <person name="Yuan L."/>
            <person name="Wang Z."/>
            <person name="Xia Z."/>
            <person name="Xiao L."/>
            <person name="Anderson O.D."/>
            <person name="Ouyang S."/>
            <person name="Liang Y."/>
            <person name="Zimin A.V."/>
            <person name="Pertea G."/>
            <person name="Qi P."/>
            <person name="Bennetzen J.L."/>
            <person name="Dai X."/>
            <person name="Dawson M.W."/>
            <person name="Muller H.G."/>
            <person name="Kugler K."/>
            <person name="Rivarola-Duarte L."/>
            <person name="Spannagl M."/>
            <person name="Mayer K.F.X."/>
            <person name="Lu F.H."/>
            <person name="Bevan M.W."/>
            <person name="Leroy P."/>
            <person name="Li P."/>
            <person name="You F.M."/>
            <person name="Sun Q."/>
            <person name="Liu Z."/>
            <person name="Lyons E."/>
            <person name="Wicker T."/>
            <person name="Salzberg S.L."/>
            <person name="Devos K.M."/>
            <person name="Dvorak J."/>
        </authorList>
    </citation>
    <scope>NUCLEOTIDE SEQUENCE [LARGE SCALE GENOMIC DNA]</scope>
    <source>
        <strain evidence="2">cv. AL8/78</strain>
    </source>
</reference>
<feature type="compositionally biased region" description="Basic and acidic residues" evidence="1">
    <location>
        <begin position="15"/>
        <end position="27"/>
    </location>
</feature>
<feature type="region of interest" description="Disordered" evidence="1">
    <location>
        <begin position="114"/>
        <end position="162"/>
    </location>
</feature>
<reference evidence="3" key="2">
    <citation type="journal article" date="2017" name="Nat. Plants">
        <title>The Aegilops tauschii genome reveals multiple impacts of transposons.</title>
        <authorList>
            <person name="Zhao G."/>
            <person name="Zou C."/>
            <person name="Li K."/>
            <person name="Wang K."/>
            <person name="Li T."/>
            <person name="Gao L."/>
            <person name="Zhang X."/>
            <person name="Wang H."/>
            <person name="Yang Z."/>
            <person name="Liu X."/>
            <person name="Jiang W."/>
            <person name="Mao L."/>
            <person name="Kong X."/>
            <person name="Jiao Y."/>
            <person name="Jia J."/>
        </authorList>
    </citation>
    <scope>NUCLEOTIDE SEQUENCE [LARGE SCALE GENOMIC DNA]</scope>
    <source>
        <strain evidence="3">cv. AL8/78</strain>
    </source>
</reference>
<dbReference type="EnsemblPlants" id="AET1Gv20694900.17">
    <property type="protein sequence ID" value="AET1Gv20694900.17"/>
    <property type="gene ID" value="AET1Gv20694900"/>
</dbReference>
<reference evidence="2" key="5">
    <citation type="journal article" date="2021" name="G3 (Bethesda)">
        <title>Aegilops tauschii genome assembly Aet v5.0 features greater sequence contiguity and improved annotation.</title>
        <authorList>
            <person name="Wang L."/>
            <person name="Zhu T."/>
            <person name="Rodriguez J.C."/>
            <person name="Deal K.R."/>
            <person name="Dubcovsky J."/>
            <person name="McGuire P.E."/>
            <person name="Lux T."/>
            <person name="Spannagl M."/>
            <person name="Mayer K.F.X."/>
            <person name="Baldrich P."/>
            <person name="Meyers B.C."/>
            <person name="Huo N."/>
            <person name="Gu Y.Q."/>
            <person name="Zhou H."/>
            <person name="Devos K.M."/>
            <person name="Bennetzen J.L."/>
            <person name="Unver T."/>
            <person name="Budak H."/>
            <person name="Gulick P.J."/>
            <person name="Galiba G."/>
            <person name="Kalapos B."/>
            <person name="Nelson D.R."/>
            <person name="Li P."/>
            <person name="You F.M."/>
            <person name="Luo M.C."/>
            <person name="Dvorak J."/>
        </authorList>
    </citation>
    <scope>NUCLEOTIDE SEQUENCE [LARGE SCALE GENOMIC DNA]</scope>
    <source>
        <strain evidence="2">cv. AL8/78</strain>
    </source>
</reference>
<sequence>AGHGLALRHGVLAGRRGDESADSDDPRLPPLRLGASYSASDGAGAALASPASSSSSDAFLSTTSTPSGLLNPYGVWSPPRAPSEASEFGTAREYDTTDLFFGENWLYDDHLFHREPETSGKSGDGDEEDKFIVDPDVGEIGDDSGRRHDRSKGNAEAYTKPPCSCCHGEMDHKNGREFVRDSWSAVYGRYQIMDDLTEVLDECGADAHQFRRNVNDDATLKGGPLVDSRSGDDKEFDLSALEKELQMLSPYLSEDANAANS</sequence>
<feature type="region of interest" description="Disordered" evidence="1">
    <location>
        <begin position="1"/>
        <end position="89"/>
    </location>
</feature>
<reference evidence="2" key="4">
    <citation type="submission" date="2019-03" db="UniProtKB">
        <authorList>
            <consortium name="EnsemblPlants"/>
        </authorList>
    </citation>
    <scope>IDENTIFICATION</scope>
</reference>
<organism evidence="2 3">
    <name type="scientific">Aegilops tauschii subsp. strangulata</name>
    <name type="common">Goatgrass</name>
    <dbReference type="NCBI Taxonomy" id="200361"/>
    <lineage>
        <taxon>Eukaryota</taxon>
        <taxon>Viridiplantae</taxon>
        <taxon>Streptophyta</taxon>
        <taxon>Embryophyta</taxon>
        <taxon>Tracheophyta</taxon>
        <taxon>Spermatophyta</taxon>
        <taxon>Magnoliopsida</taxon>
        <taxon>Liliopsida</taxon>
        <taxon>Poales</taxon>
        <taxon>Poaceae</taxon>
        <taxon>BOP clade</taxon>
        <taxon>Pooideae</taxon>
        <taxon>Triticodae</taxon>
        <taxon>Triticeae</taxon>
        <taxon>Triticinae</taxon>
        <taxon>Aegilops</taxon>
    </lineage>
</organism>
<name>A0A452ZB50_AEGTS</name>
<reference evidence="3" key="1">
    <citation type="journal article" date="2014" name="Science">
        <title>Ancient hybridizations among the ancestral genomes of bread wheat.</title>
        <authorList>
            <consortium name="International Wheat Genome Sequencing Consortium,"/>
            <person name="Marcussen T."/>
            <person name="Sandve S.R."/>
            <person name="Heier L."/>
            <person name="Spannagl M."/>
            <person name="Pfeifer M."/>
            <person name="Jakobsen K.S."/>
            <person name="Wulff B.B."/>
            <person name="Steuernagel B."/>
            <person name="Mayer K.F."/>
            <person name="Olsen O.A."/>
        </authorList>
    </citation>
    <scope>NUCLEOTIDE SEQUENCE [LARGE SCALE GENOMIC DNA]</scope>
    <source>
        <strain evidence="3">cv. AL8/78</strain>
    </source>
</reference>
<dbReference type="Gramene" id="AET1Gv20694900.17">
    <property type="protein sequence ID" value="AET1Gv20694900.17"/>
    <property type="gene ID" value="AET1Gv20694900"/>
</dbReference>
<keyword evidence="3" id="KW-1185">Reference proteome</keyword>
<evidence type="ECO:0000313" key="3">
    <source>
        <dbReference type="Proteomes" id="UP000015105"/>
    </source>
</evidence>
<accession>A0A452ZB50</accession>
<dbReference type="AlphaFoldDB" id="A0A452ZB50"/>
<feature type="compositionally biased region" description="Low complexity" evidence="1">
    <location>
        <begin position="33"/>
        <end position="65"/>
    </location>
</feature>
<proteinExistence type="predicted"/>
<evidence type="ECO:0000256" key="1">
    <source>
        <dbReference type="SAM" id="MobiDB-lite"/>
    </source>
</evidence>
<evidence type="ECO:0000313" key="2">
    <source>
        <dbReference type="EnsemblPlants" id="AET1Gv20694900.17"/>
    </source>
</evidence>
<dbReference type="Proteomes" id="UP000015105">
    <property type="component" value="Chromosome 1D"/>
</dbReference>